<dbReference type="Proteomes" id="UP000184038">
    <property type="component" value="Unassembled WGS sequence"/>
</dbReference>
<dbReference type="RefSeq" id="WP_073285269.1">
    <property type="nucleotide sequence ID" value="NZ_FRCP01000008.1"/>
</dbReference>
<evidence type="ECO:0000313" key="3">
    <source>
        <dbReference type="Proteomes" id="UP000184038"/>
    </source>
</evidence>
<proteinExistence type="predicted"/>
<sequence>MVIEINKDIDRYQESVALGLSAKQLVFSIASIVVGGGLVLLLYRYIGLTGAAYVAIPCVAPIALGGFYSYNGMGFYEYMGRKFHFMFGNKALTYVSTEGAQAIMEFETEFAFAEKAKGIKCFTKKINKSKEEVKSVNKGSREDFEEMKKKTKKIAIACMGVIVATIAGIAAYKYMH</sequence>
<keyword evidence="3" id="KW-1185">Reference proteome</keyword>
<name>A0A1M7HLP5_9FIRM</name>
<gene>
    <name evidence="2" type="ORF">SAMN02746066_01445</name>
</gene>
<feature type="transmembrane region" description="Helical" evidence="1">
    <location>
        <begin position="25"/>
        <end position="46"/>
    </location>
</feature>
<keyword evidence="1" id="KW-1133">Transmembrane helix</keyword>
<evidence type="ECO:0000256" key="1">
    <source>
        <dbReference type="SAM" id="Phobius"/>
    </source>
</evidence>
<accession>A0A1M7HLP5</accession>
<dbReference type="OrthoDB" id="2060747at2"/>
<feature type="transmembrane region" description="Helical" evidence="1">
    <location>
        <begin position="154"/>
        <end position="175"/>
    </location>
</feature>
<dbReference type="Pfam" id="PF12666">
    <property type="entry name" value="PrgI"/>
    <property type="match status" value="1"/>
</dbReference>
<dbReference type="STRING" id="1120996.SAMN02746066_01445"/>
<evidence type="ECO:0000313" key="2">
    <source>
        <dbReference type="EMBL" id="SHM29374.1"/>
    </source>
</evidence>
<dbReference type="InterPro" id="IPR024414">
    <property type="entry name" value="Uncharacterised_PrgI"/>
</dbReference>
<dbReference type="AlphaFoldDB" id="A0A1M7HLP5"/>
<reference evidence="2 3" key="1">
    <citation type="submission" date="2016-11" db="EMBL/GenBank/DDBJ databases">
        <authorList>
            <person name="Jaros S."/>
            <person name="Januszkiewicz K."/>
            <person name="Wedrychowicz H."/>
        </authorList>
    </citation>
    <scope>NUCLEOTIDE SEQUENCE [LARGE SCALE GENOMIC DNA]</scope>
    <source>
        <strain evidence="2 3">DSM 15930</strain>
    </source>
</reference>
<keyword evidence="1" id="KW-0472">Membrane</keyword>
<keyword evidence="1" id="KW-0812">Transmembrane</keyword>
<feature type="transmembrane region" description="Helical" evidence="1">
    <location>
        <begin position="52"/>
        <end position="76"/>
    </location>
</feature>
<protein>
    <submittedName>
        <fullName evidence="2">PrgI family protein</fullName>
    </submittedName>
</protein>
<dbReference type="EMBL" id="FRCP01000008">
    <property type="protein sequence ID" value="SHM29374.1"/>
    <property type="molecule type" value="Genomic_DNA"/>
</dbReference>
<organism evidence="2 3">
    <name type="scientific">Anaerosporobacter mobilis DSM 15930</name>
    <dbReference type="NCBI Taxonomy" id="1120996"/>
    <lineage>
        <taxon>Bacteria</taxon>
        <taxon>Bacillati</taxon>
        <taxon>Bacillota</taxon>
        <taxon>Clostridia</taxon>
        <taxon>Lachnospirales</taxon>
        <taxon>Lachnospiraceae</taxon>
        <taxon>Anaerosporobacter</taxon>
    </lineage>
</organism>